<name>A0A5C6AIS3_9BACT</name>
<evidence type="ECO:0000256" key="1">
    <source>
        <dbReference type="ARBA" id="ARBA00002591"/>
    </source>
</evidence>
<keyword evidence="10" id="KW-1185">Reference proteome</keyword>
<protein>
    <submittedName>
        <fullName evidence="9">Flagellar L-ring protein</fullName>
    </submittedName>
</protein>
<evidence type="ECO:0000313" key="10">
    <source>
        <dbReference type="Proteomes" id="UP000317421"/>
    </source>
</evidence>
<evidence type="ECO:0000256" key="3">
    <source>
        <dbReference type="ARBA" id="ARBA00004442"/>
    </source>
</evidence>
<dbReference type="AlphaFoldDB" id="A0A5C6AIS3"/>
<keyword evidence="7" id="KW-0975">Bacterial flagellum</keyword>
<keyword evidence="8" id="KW-0998">Cell outer membrane</keyword>
<evidence type="ECO:0000256" key="8">
    <source>
        <dbReference type="ARBA" id="ARBA00023237"/>
    </source>
</evidence>
<comment type="function">
    <text evidence="1">Assembles around the rod to form the L-ring and probably protects the motor/basal body from shearing forces during rotation.</text>
</comment>
<dbReference type="GO" id="GO:0071973">
    <property type="term" value="P:bacterial-type flagellum-dependent cell motility"/>
    <property type="evidence" value="ECO:0007669"/>
    <property type="project" value="InterPro"/>
</dbReference>
<evidence type="ECO:0000256" key="5">
    <source>
        <dbReference type="ARBA" id="ARBA00022729"/>
    </source>
</evidence>
<dbReference type="GO" id="GO:0009279">
    <property type="term" value="C:cell outer membrane"/>
    <property type="evidence" value="ECO:0007669"/>
    <property type="project" value="UniProtKB-SubCell"/>
</dbReference>
<sequence>MKTVLTLLACFACGAAARGQEGSLAYSANVPPQGLAAPTLNNSSFIFQSLSPEAMQRPLEKESIITVLVDYRSVMQSEGSGESRRTGSYNAILSNWLKFDGKNISRAPQNGGDPQVSGTLNSQMRAESDVEQRESLTFPIAVRVVDIQPNGNLVIEGRSEIHINEEVWMTYISGTIPRQAIGPDLVVRDSVIADKRIRKYEKGAVRDGYSRGWLSQWYGKYKPW</sequence>
<evidence type="ECO:0000313" key="9">
    <source>
        <dbReference type="EMBL" id="TWT99367.1"/>
    </source>
</evidence>
<proteinExistence type="inferred from homology"/>
<dbReference type="Pfam" id="PF02107">
    <property type="entry name" value="FlgH"/>
    <property type="match status" value="1"/>
</dbReference>
<dbReference type="GO" id="GO:0009427">
    <property type="term" value="C:bacterial-type flagellum basal body, distal rod, L ring"/>
    <property type="evidence" value="ECO:0007669"/>
    <property type="project" value="InterPro"/>
</dbReference>
<dbReference type="OrthoDB" id="252240at2"/>
<reference evidence="9 10" key="1">
    <citation type="submission" date="2019-02" db="EMBL/GenBank/DDBJ databases">
        <title>Deep-cultivation of Planctomycetes and their phenomic and genomic characterization uncovers novel biology.</title>
        <authorList>
            <person name="Wiegand S."/>
            <person name="Jogler M."/>
            <person name="Boedeker C."/>
            <person name="Pinto D."/>
            <person name="Vollmers J."/>
            <person name="Rivas-Marin E."/>
            <person name="Kohn T."/>
            <person name="Peeters S.H."/>
            <person name="Heuer A."/>
            <person name="Rast P."/>
            <person name="Oberbeckmann S."/>
            <person name="Bunk B."/>
            <person name="Jeske O."/>
            <person name="Meyerdierks A."/>
            <person name="Storesund J.E."/>
            <person name="Kallscheuer N."/>
            <person name="Luecker S."/>
            <person name="Lage O.M."/>
            <person name="Pohl T."/>
            <person name="Merkel B.J."/>
            <person name="Hornburger P."/>
            <person name="Mueller R.-W."/>
            <person name="Bruemmer F."/>
            <person name="Labrenz M."/>
            <person name="Spormann A.M."/>
            <person name="Op Den Camp H."/>
            <person name="Overmann J."/>
            <person name="Amann R."/>
            <person name="Jetten M.S.M."/>
            <person name="Mascher T."/>
            <person name="Medema M.H."/>
            <person name="Devos D.P."/>
            <person name="Kaster A.-K."/>
            <person name="Ovreas L."/>
            <person name="Rohde M."/>
            <person name="Galperin M.Y."/>
            <person name="Jogler C."/>
        </authorList>
    </citation>
    <scope>NUCLEOTIDE SEQUENCE [LARGE SCALE GENOMIC DNA]</scope>
    <source>
        <strain evidence="9 10">Pla108</strain>
    </source>
</reference>
<dbReference type="PANTHER" id="PTHR34933:SF1">
    <property type="entry name" value="FLAGELLAR L-RING PROTEIN"/>
    <property type="match status" value="1"/>
</dbReference>
<keyword evidence="9" id="KW-0282">Flagellum</keyword>
<evidence type="ECO:0000256" key="2">
    <source>
        <dbReference type="ARBA" id="ARBA00004117"/>
    </source>
</evidence>
<dbReference type="Proteomes" id="UP000317421">
    <property type="component" value="Unassembled WGS sequence"/>
</dbReference>
<dbReference type="InterPro" id="IPR000527">
    <property type="entry name" value="Flag_Lring"/>
</dbReference>
<comment type="caution">
    <text evidence="9">The sequence shown here is derived from an EMBL/GenBank/DDBJ whole genome shotgun (WGS) entry which is preliminary data.</text>
</comment>
<keyword evidence="6" id="KW-0472">Membrane</keyword>
<gene>
    <name evidence="9" type="primary">flgH</name>
    <name evidence="9" type="ORF">Pla108_03040</name>
</gene>
<dbReference type="PANTHER" id="PTHR34933">
    <property type="entry name" value="FLAGELLAR L-RING PROTEIN"/>
    <property type="match status" value="1"/>
</dbReference>
<dbReference type="GO" id="GO:0003774">
    <property type="term" value="F:cytoskeletal motor activity"/>
    <property type="evidence" value="ECO:0007669"/>
    <property type="project" value="InterPro"/>
</dbReference>
<dbReference type="EMBL" id="SJPR01000001">
    <property type="protein sequence ID" value="TWT99367.1"/>
    <property type="molecule type" value="Genomic_DNA"/>
</dbReference>
<dbReference type="RefSeq" id="WP_146441962.1">
    <property type="nucleotide sequence ID" value="NZ_SJPR01000001.1"/>
</dbReference>
<accession>A0A5C6AIS3</accession>
<evidence type="ECO:0000256" key="6">
    <source>
        <dbReference type="ARBA" id="ARBA00023136"/>
    </source>
</evidence>
<evidence type="ECO:0000256" key="4">
    <source>
        <dbReference type="ARBA" id="ARBA00006929"/>
    </source>
</evidence>
<organism evidence="9 10">
    <name type="scientific">Botrimarina colliarenosi</name>
    <dbReference type="NCBI Taxonomy" id="2528001"/>
    <lineage>
        <taxon>Bacteria</taxon>
        <taxon>Pseudomonadati</taxon>
        <taxon>Planctomycetota</taxon>
        <taxon>Planctomycetia</taxon>
        <taxon>Pirellulales</taxon>
        <taxon>Lacipirellulaceae</taxon>
        <taxon>Botrimarina</taxon>
    </lineage>
</organism>
<evidence type="ECO:0000256" key="7">
    <source>
        <dbReference type="ARBA" id="ARBA00023143"/>
    </source>
</evidence>
<keyword evidence="9" id="KW-0969">Cilium</keyword>
<comment type="similarity">
    <text evidence="4">Belongs to the FlgH family.</text>
</comment>
<comment type="subcellular location">
    <subcellularLocation>
        <location evidence="2">Bacterial flagellum basal body</location>
    </subcellularLocation>
    <subcellularLocation>
        <location evidence="3">Cell outer membrane</location>
    </subcellularLocation>
</comment>
<keyword evidence="5" id="KW-0732">Signal</keyword>
<keyword evidence="9" id="KW-0966">Cell projection</keyword>